<reference evidence="2 3" key="1">
    <citation type="journal article" date="2019" name="Int. J. Syst. Evol. Microbiol.">
        <title>The Global Catalogue of Microorganisms (GCM) 10K type strain sequencing project: providing services to taxonomists for standard genome sequencing and annotation.</title>
        <authorList>
            <consortium name="The Broad Institute Genomics Platform"/>
            <consortium name="The Broad Institute Genome Sequencing Center for Infectious Disease"/>
            <person name="Wu L."/>
            <person name="Ma J."/>
        </authorList>
    </citation>
    <scope>NUCLEOTIDE SEQUENCE [LARGE SCALE GENOMIC DNA]</scope>
    <source>
        <strain evidence="2 3">CGMCC 1.12543</strain>
    </source>
</reference>
<accession>A0ABD5RNV8</accession>
<dbReference type="Pfam" id="PF24035">
    <property type="entry name" value="DUF7344"/>
    <property type="match status" value="1"/>
</dbReference>
<dbReference type="InterPro" id="IPR055768">
    <property type="entry name" value="DUF7344"/>
</dbReference>
<evidence type="ECO:0000259" key="1">
    <source>
        <dbReference type="Pfam" id="PF24035"/>
    </source>
</evidence>
<evidence type="ECO:0000313" key="2">
    <source>
        <dbReference type="EMBL" id="MFC5971999.1"/>
    </source>
</evidence>
<sequence>MGRYEPDVLPKSVAYDLVAVKRRRIVVSVLLDLADEVPLVDLATQVAAREDGVAESAVTEETHRAVAVSLRHHHLPTLDDASVVEFDSERNTVVSNDSLDDLEPLV</sequence>
<name>A0ABD5RNV8_9EURY</name>
<dbReference type="RefSeq" id="WP_247414940.1">
    <property type="nucleotide sequence ID" value="NZ_JALLGW010000001.1"/>
</dbReference>
<dbReference type="Proteomes" id="UP001596099">
    <property type="component" value="Unassembled WGS sequence"/>
</dbReference>
<proteinExistence type="predicted"/>
<gene>
    <name evidence="2" type="ORF">ACFPYI_11715</name>
</gene>
<protein>
    <recommendedName>
        <fullName evidence="1">DUF7344 domain-containing protein</fullName>
    </recommendedName>
</protein>
<keyword evidence="3" id="KW-1185">Reference proteome</keyword>
<evidence type="ECO:0000313" key="3">
    <source>
        <dbReference type="Proteomes" id="UP001596099"/>
    </source>
</evidence>
<dbReference type="AlphaFoldDB" id="A0ABD5RNV8"/>
<organism evidence="2 3">
    <name type="scientific">Halomarina salina</name>
    <dbReference type="NCBI Taxonomy" id="1872699"/>
    <lineage>
        <taxon>Archaea</taxon>
        <taxon>Methanobacteriati</taxon>
        <taxon>Methanobacteriota</taxon>
        <taxon>Stenosarchaea group</taxon>
        <taxon>Halobacteria</taxon>
        <taxon>Halobacteriales</taxon>
        <taxon>Natronomonadaceae</taxon>
        <taxon>Halomarina</taxon>
    </lineage>
</organism>
<comment type="caution">
    <text evidence="2">The sequence shown here is derived from an EMBL/GenBank/DDBJ whole genome shotgun (WGS) entry which is preliminary data.</text>
</comment>
<feature type="domain" description="DUF7344" evidence="1">
    <location>
        <begin position="15"/>
        <end position="93"/>
    </location>
</feature>
<dbReference type="EMBL" id="JBHSQH010000001">
    <property type="protein sequence ID" value="MFC5971999.1"/>
    <property type="molecule type" value="Genomic_DNA"/>
</dbReference>